<proteinExistence type="predicted"/>
<name>A0A060CQH7_9BACL</name>
<dbReference type="EMBL" id="KF127831">
    <property type="protein sequence ID" value="AIA95191.1"/>
    <property type="molecule type" value="Genomic_DNA"/>
</dbReference>
<dbReference type="AlphaFoldDB" id="A0A060CQH7"/>
<protein>
    <submittedName>
        <fullName evidence="1">CAZy families GH27 protein</fullName>
    </submittedName>
</protein>
<organism evidence="1">
    <name type="scientific">uncultured Paenibacillus sp</name>
    <dbReference type="NCBI Taxonomy" id="227322"/>
    <lineage>
        <taxon>Bacteria</taxon>
        <taxon>Bacillati</taxon>
        <taxon>Bacillota</taxon>
        <taxon>Bacilli</taxon>
        <taxon>Bacillales</taxon>
        <taxon>Paenibacillaceae</taxon>
        <taxon>Paenibacillus</taxon>
        <taxon>environmental samples</taxon>
    </lineage>
</organism>
<evidence type="ECO:0000313" key="1">
    <source>
        <dbReference type="EMBL" id="AIA95191.1"/>
    </source>
</evidence>
<accession>A0A060CQH7</accession>
<sequence>MVGSAVVELLGRPMTIETNMQSRPVTLTLPLPKDITQEQLDHLAIYIEHSDGTKEVVRGTVVEFQKE</sequence>
<reference evidence="1" key="1">
    <citation type="journal article" date="2013" name="Environ. Microbiol.">
        <title>Seasonally variable intestinal metagenomes of the red palm weevil (Rhynchophorus ferrugineus).</title>
        <authorList>
            <person name="Jia S."/>
            <person name="Zhang X."/>
            <person name="Zhang G."/>
            <person name="Yin A."/>
            <person name="Zhang S."/>
            <person name="Li F."/>
            <person name="Wang L."/>
            <person name="Zhao D."/>
            <person name="Yun Q."/>
            <person name="Tala"/>
            <person name="Wang J."/>
            <person name="Sun G."/>
            <person name="Baabdullah M."/>
            <person name="Yu X."/>
            <person name="Hu S."/>
            <person name="Al-Mssallem I.S."/>
            <person name="Yu J."/>
        </authorList>
    </citation>
    <scope>NUCLEOTIDE SEQUENCE</scope>
</reference>